<dbReference type="Pfam" id="PF25561">
    <property type="entry name" value="QRICH1"/>
    <property type="match status" value="1"/>
</dbReference>
<protein>
    <recommendedName>
        <fullName evidence="2">QRICH1-like domain-containing protein</fullName>
    </recommendedName>
</protein>
<name>A0ABP0F2T1_CLALP</name>
<feature type="region of interest" description="Disordered" evidence="1">
    <location>
        <begin position="267"/>
        <end position="286"/>
    </location>
</feature>
<feature type="compositionally biased region" description="Basic and acidic residues" evidence="1">
    <location>
        <begin position="401"/>
        <end position="421"/>
    </location>
</feature>
<dbReference type="PANTHER" id="PTHR21446:SF12">
    <property type="entry name" value="POTASSIUM CHANNEL TETRAMERIZATION DOMAIN CONTAINING 1"/>
    <property type="match status" value="1"/>
</dbReference>
<evidence type="ECO:0000256" key="1">
    <source>
        <dbReference type="SAM" id="MobiDB-lite"/>
    </source>
</evidence>
<dbReference type="InterPro" id="IPR052787">
    <property type="entry name" value="MAVS"/>
</dbReference>
<feature type="region of interest" description="Disordered" evidence="1">
    <location>
        <begin position="364"/>
        <end position="422"/>
    </location>
</feature>
<evidence type="ECO:0000313" key="3">
    <source>
        <dbReference type="EMBL" id="CAK8674020.1"/>
    </source>
</evidence>
<dbReference type="PANTHER" id="PTHR21446">
    <property type="entry name" value="DUF3504 DOMAIN-CONTAINING PROTEIN"/>
    <property type="match status" value="1"/>
</dbReference>
<feature type="compositionally biased region" description="Low complexity" evidence="1">
    <location>
        <begin position="371"/>
        <end position="383"/>
    </location>
</feature>
<feature type="domain" description="QRICH1-like" evidence="2">
    <location>
        <begin position="473"/>
        <end position="552"/>
    </location>
</feature>
<organism evidence="3 4">
    <name type="scientific">Clavelina lepadiformis</name>
    <name type="common">Light-bulb sea squirt</name>
    <name type="synonym">Ascidia lepadiformis</name>
    <dbReference type="NCBI Taxonomy" id="159417"/>
    <lineage>
        <taxon>Eukaryota</taxon>
        <taxon>Metazoa</taxon>
        <taxon>Chordata</taxon>
        <taxon>Tunicata</taxon>
        <taxon>Ascidiacea</taxon>
        <taxon>Aplousobranchia</taxon>
        <taxon>Clavelinidae</taxon>
        <taxon>Clavelina</taxon>
    </lineage>
</organism>
<dbReference type="InterPro" id="IPR057926">
    <property type="entry name" value="QRICH1_dom"/>
</dbReference>
<accession>A0ABP0F2T1</accession>
<dbReference type="EMBL" id="CAWYQH010000002">
    <property type="protein sequence ID" value="CAK8674020.1"/>
    <property type="molecule type" value="Genomic_DNA"/>
</dbReference>
<feature type="compositionally biased region" description="Basic and acidic residues" evidence="1">
    <location>
        <begin position="268"/>
        <end position="286"/>
    </location>
</feature>
<keyword evidence="4" id="KW-1185">Reference proteome</keyword>
<proteinExistence type="predicted"/>
<gene>
    <name evidence="3" type="ORF">CVLEPA_LOCUS3741</name>
</gene>
<comment type="caution">
    <text evidence="3">The sequence shown here is derived from an EMBL/GenBank/DDBJ whole genome shotgun (WGS) entry which is preliminary data.</text>
</comment>
<dbReference type="Proteomes" id="UP001642483">
    <property type="component" value="Unassembled WGS sequence"/>
</dbReference>
<evidence type="ECO:0000259" key="2">
    <source>
        <dbReference type="Pfam" id="PF25561"/>
    </source>
</evidence>
<evidence type="ECO:0000313" key="4">
    <source>
        <dbReference type="Proteomes" id="UP001642483"/>
    </source>
</evidence>
<sequence length="651" mass="73185">MHGHGACRSLLRADGILGKVANESQSLTEQGTVLLAKQNHENKGELVENFVTFEKQSDVCNFTKPFEFAVCGEGKNEETREKDGIYHDDKKFVKTTLDQNLELSSIENPFEMAKINCQGPVESYFGSFENNQPQELNLYESGKTFPINADDLFGESVFENIEEFIYDQNSFTAAANNSFQLPQPGQNDALSFQYMTNETQSDDTAGILSNNFNDISLVKDKADYFFETGPPLRTASPSPEREKYQRLYSNDFASNVQLEIREKHRTFRSVDSKRSNSSEKLDDPRLAVSRKRDYSLSNDSGVGGCVTLESTRSISPRYAGKSLLYDCSAPGIVTNFSSGALIYSNQCLEFSNVSALSSQATRSNATARHGSYNNNKSDNNLNSTHDEHVNPPLTSSLSPKPDIDFTLKKDGDVRSENRETDSCEEVDLNKGGELNPSMHFASSQVTLDGKNSSKKTAYNEKWGVKVLKAWCVDNKVATDVENLNAEQLNTLLGQFWTDVRKTNGDYYGRNSLFNLRAMINKHLKGKPYCATFDIVTDERFRTSNERLEKQLKILKGIGRTITHKQPISINDLRKMYDSNVLGTSNPLALLRKVWFEITLHFCHKGSESQEKLKKTSFKIYGDNSGKRFVGRSFHNNSEGNQVMSLTYKVPK</sequence>
<reference evidence="3 4" key="1">
    <citation type="submission" date="2024-02" db="EMBL/GenBank/DDBJ databases">
        <authorList>
            <person name="Daric V."/>
            <person name="Darras S."/>
        </authorList>
    </citation>
    <scope>NUCLEOTIDE SEQUENCE [LARGE SCALE GENOMIC DNA]</scope>
</reference>